<dbReference type="OrthoDB" id="74158at2759"/>
<accession>A0A8K1CBQ4</accession>
<evidence type="ECO:0000313" key="3">
    <source>
        <dbReference type="EMBL" id="TMW60190.1"/>
    </source>
</evidence>
<feature type="domain" description="EamA" evidence="2">
    <location>
        <begin position="479"/>
        <end position="611"/>
    </location>
</feature>
<reference evidence="3" key="1">
    <citation type="submission" date="2019-03" db="EMBL/GenBank/DDBJ databases">
        <title>Long read genome sequence of the mycoparasitic Pythium oligandrum ATCC 38472 isolated from sugarbeet rhizosphere.</title>
        <authorList>
            <person name="Gaulin E."/>
        </authorList>
    </citation>
    <scope>NUCLEOTIDE SEQUENCE</scope>
    <source>
        <strain evidence="3">ATCC 38472_TT</strain>
    </source>
</reference>
<proteinExistence type="predicted"/>
<feature type="transmembrane region" description="Helical" evidence="1">
    <location>
        <begin position="633"/>
        <end position="648"/>
    </location>
</feature>
<keyword evidence="1" id="KW-1133">Transmembrane helix</keyword>
<dbReference type="InterPro" id="IPR000620">
    <property type="entry name" value="EamA_dom"/>
</dbReference>
<dbReference type="InterPro" id="IPR037185">
    <property type="entry name" value="EmrE-like"/>
</dbReference>
<feature type="transmembrane region" description="Helical" evidence="1">
    <location>
        <begin position="733"/>
        <end position="755"/>
    </location>
</feature>
<dbReference type="PANTHER" id="PTHR22911:SF79">
    <property type="entry name" value="MOBA-LIKE NTP TRANSFERASE DOMAIN-CONTAINING PROTEIN"/>
    <property type="match status" value="1"/>
</dbReference>
<feature type="transmembrane region" description="Helical" evidence="1">
    <location>
        <begin position="660"/>
        <end position="678"/>
    </location>
</feature>
<dbReference type="Proteomes" id="UP000794436">
    <property type="component" value="Unassembled WGS sequence"/>
</dbReference>
<gene>
    <name evidence="3" type="ORF">Poli38472_000232</name>
</gene>
<comment type="caution">
    <text evidence="3">The sequence shown here is derived from an EMBL/GenBank/DDBJ whole genome shotgun (WGS) entry which is preliminary data.</text>
</comment>
<dbReference type="PANTHER" id="PTHR22911">
    <property type="entry name" value="ACYL-MALONYL CONDENSING ENZYME-RELATED"/>
    <property type="match status" value="1"/>
</dbReference>
<keyword evidence="1" id="KW-0812">Transmembrane</keyword>
<organism evidence="3 4">
    <name type="scientific">Pythium oligandrum</name>
    <name type="common">Mycoparasitic fungus</name>
    <dbReference type="NCBI Taxonomy" id="41045"/>
    <lineage>
        <taxon>Eukaryota</taxon>
        <taxon>Sar</taxon>
        <taxon>Stramenopiles</taxon>
        <taxon>Oomycota</taxon>
        <taxon>Peronosporomycetes</taxon>
        <taxon>Pythiales</taxon>
        <taxon>Pythiaceae</taxon>
        <taxon>Pythium</taxon>
    </lineage>
</organism>
<feature type="domain" description="EamA" evidence="2">
    <location>
        <begin position="631"/>
        <end position="778"/>
    </location>
</feature>
<keyword evidence="1" id="KW-0472">Membrane</keyword>
<evidence type="ECO:0000259" key="2">
    <source>
        <dbReference type="Pfam" id="PF00892"/>
    </source>
</evidence>
<protein>
    <recommendedName>
        <fullName evidence="2">EamA domain-containing protein</fullName>
    </recommendedName>
</protein>
<sequence>MASYEALAVPRQQIFSLDVAQVSDRVALSTDELLTGLATSRPSASSLAPGQAEAYSVCLLVQADGESGRCRALQGLEDGPTVLELLLRRLLQPLCVRLVVCGVGDAVGPELDAIVTSEYDSIVTVLHETDTLCALRKACEILVDTKSTQPLVVMQTDRAFDTLTIMELLLQHRNATILTGDLTQVLSLVDHKDSEHLPRPMGLWICSTLAIDRLCRSDPSVFKGQDTTVTARYVQQWLETLVGDCACQDVMASETFNWEEVVDSGKDDQVTLVWRFPAQDNMDVKSVKRSSRTSRGSSTFEASNPVLTLLQQQLADEGVNAELYPISTRVSYESMGEGTTERSTERTPLLLNESTSPVRTGSLESTMLSEIDLLDSAQVTEASSQAFLIQVETPSVTSGTELILALPETALRAIEASPSLESIEMRPTGGRRFSVPRARLPSGVKEITLEAILEPTIKPNVRTKRLSVMLHVHKQVPTIGYIILITAVCAVSSQGAALELLMGVPPLLKLFWRMTGASIAFLPLAALSVYKDGLPAILTHKKLSFLVCAMSYTIYNGTFLIALSLTSLGHAYIFCNSHSLIMVLGKLILRQPLGPLELIGAALGFSGGVITTMDHSEASPSESIVQASPAGDLIAFAGAFGGVLYLICAKQVRASLDVRVFLFLLVTSVWTLLLPVLLWNRHKLGVQLSNITDPHTGLFGWIHHIGIELYLVIIGSMCGTMGFITSLKYFDPLVVSVSMLTEPVVATTFGILVGVDQIPGWPTFIGGFAVLLGCLLVVIASHNTTVKVDVSDTLTKTRYTSARSVLLEQGADYPEDLTTGAVRPSTTGRYGSMT</sequence>
<feature type="transmembrane region" description="Helical" evidence="1">
    <location>
        <begin position="761"/>
        <end position="780"/>
    </location>
</feature>
<dbReference type="Pfam" id="PF00892">
    <property type="entry name" value="EamA"/>
    <property type="match status" value="2"/>
</dbReference>
<dbReference type="SUPFAM" id="SSF103481">
    <property type="entry name" value="Multidrug resistance efflux transporter EmrE"/>
    <property type="match status" value="1"/>
</dbReference>
<dbReference type="GO" id="GO:0016020">
    <property type="term" value="C:membrane"/>
    <property type="evidence" value="ECO:0007669"/>
    <property type="project" value="InterPro"/>
</dbReference>
<keyword evidence="4" id="KW-1185">Reference proteome</keyword>
<feature type="transmembrane region" description="Helical" evidence="1">
    <location>
        <begin position="543"/>
        <end position="565"/>
    </location>
</feature>
<dbReference type="EMBL" id="SPLM01000108">
    <property type="protein sequence ID" value="TMW60190.1"/>
    <property type="molecule type" value="Genomic_DNA"/>
</dbReference>
<feature type="transmembrane region" description="Helical" evidence="1">
    <location>
        <begin position="698"/>
        <end position="721"/>
    </location>
</feature>
<dbReference type="AlphaFoldDB" id="A0A8K1CBQ4"/>
<feature type="transmembrane region" description="Helical" evidence="1">
    <location>
        <begin position="510"/>
        <end position="531"/>
    </location>
</feature>
<evidence type="ECO:0000313" key="4">
    <source>
        <dbReference type="Proteomes" id="UP000794436"/>
    </source>
</evidence>
<name>A0A8K1CBQ4_PYTOL</name>
<evidence type="ECO:0000256" key="1">
    <source>
        <dbReference type="SAM" id="Phobius"/>
    </source>
</evidence>